<sequence>MLLASGIIGVLGCGCKNGETTPLLPGNQKVDVKTNNQSPIPKGMS</sequence>
<keyword evidence="3" id="KW-1185">Reference proteome</keyword>
<dbReference type="AlphaFoldDB" id="A0A975TBK1"/>
<reference evidence="2" key="1">
    <citation type="submission" date="2017-04" db="EMBL/GenBank/DDBJ databases">
        <title>Genome deletions in a multicellular cyanobacterial endosymbiont for morphological adaptation in marine diatoms.</title>
        <authorList>
            <person name="Wang Y."/>
            <person name="Gao H."/>
            <person name="Li R."/>
            <person name="Xu X."/>
        </authorList>
    </citation>
    <scope>NUCLEOTIDE SEQUENCE</scope>
    <source>
        <strain evidence="2">FACHB 800</strain>
    </source>
</reference>
<dbReference type="Proteomes" id="UP000683511">
    <property type="component" value="Chromosome"/>
</dbReference>
<name>A0A975TBK1_9NOST</name>
<evidence type="ECO:0000313" key="3">
    <source>
        <dbReference type="Proteomes" id="UP000683511"/>
    </source>
</evidence>
<dbReference type="KEGG" id="rsin:B6N60_04160"/>
<accession>A0A975TBK1</accession>
<proteinExistence type="predicted"/>
<feature type="region of interest" description="Disordered" evidence="1">
    <location>
        <begin position="24"/>
        <end position="45"/>
    </location>
</feature>
<evidence type="ECO:0000313" key="2">
    <source>
        <dbReference type="EMBL" id="QXE25445.1"/>
    </source>
</evidence>
<protein>
    <submittedName>
        <fullName evidence="2">Uncharacterized protein</fullName>
    </submittedName>
</protein>
<evidence type="ECO:0000256" key="1">
    <source>
        <dbReference type="SAM" id="MobiDB-lite"/>
    </source>
</evidence>
<organism evidence="2 3">
    <name type="scientific">Richelia sinica FACHB-800</name>
    <dbReference type="NCBI Taxonomy" id="1357546"/>
    <lineage>
        <taxon>Bacteria</taxon>
        <taxon>Bacillati</taxon>
        <taxon>Cyanobacteriota</taxon>
        <taxon>Cyanophyceae</taxon>
        <taxon>Nostocales</taxon>
        <taxon>Nostocaceae</taxon>
        <taxon>Richelia</taxon>
    </lineage>
</organism>
<dbReference type="EMBL" id="CP021056">
    <property type="protein sequence ID" value="QXE25445.1"/>
    <property type="molecule type" value="Genomic_DNA"/>
</dbReference>
<gene>
    <name evidence="2" type="ORF">B6N60_04160</name>
</gene>